<dbReference type="Gene3D" id="2.120.10.80">
    <property type="entry name" value="Kelch-type beta propeller"/>
    <property type="match status" value="1"/>
</dbReference>
<gene>
    <name evidence="3" type="ORF">GCM10011506_13740</name>
</gene>
<feature type="domain" description="Fibronectin type-III" evidence="2">
    <location>
        <begin position="291"/>
        <end position="382"/>
    </location>
</feature>
<name>A0ABQ1LWL3_9BACT</name>
<dbReference type="InterPro" id="IPR015915">
    <property type="entry name" value="Kelch-typ_b-propeller"/>
</dbReference>
<dbReference type="SUPFAM" id="SSF49265">
    <property type="entry name" value="Fibronectin type III"/>
    <property type="match status" value="1"/>
</dbReference>
<evidence type="ECO:0000313" key="4">
    <source>
        <dbReference type="Proteomes" id="UP000636010"/>
    </source>
</evidence>
<dbReference type="EMBL" id="BMEC01000003">
    <property type="protein sequence ID" value="GGC29563.1"/>
    <property type="molecule type" value="Genomic_DNA"/>
</dbReference>
<dbReference type="InterPro" id="IPR003961">
    <property type="entry name" value="FN3_dom"/>
</dbReference>
<dbReference type="InterPro" id="IPR026444">
    <property type="entry name" value="Secre_tail"/>
</dbReference>
<dbReference type="InterPro" id="IPR013783">
    <property type="entry name" value="Ig-like_fold"/>
</dbReference>
<dbReference type="PANTHER" id="PTHR46708:SF2">
    <property type="entry name" value="FIBRONECTIN TYPE-III DOMAIN-CONTAINING PROTEIN"/>
    <property type="match status" value="1"/>
</dbReference>
<dbReference type="SUPFAM" id="SSF50965">
    <property type="entry name" value="Galactose oxidase, central domain"/>
    <property type="match status" value="1"/>
</dbReference>
<dbReference type="PANTHER" id="PTHR46708">
    <property type="entry name" value="TENASCIN"/>
    <property type="match status" value="1"/>
</dbReference>
<reference evidence="4" key="1">
    <citation type="journal article" date="2019" name="Int. J. Syst. Evol. Microbiol.">
        <title>The Global Catalogue of Microorganisms (GCM) 10K type strain sequencing project: providing services to taxonomists for standard genome sequencing and annotation.</title>
        <authorList>
            <consortium name="The Broad Institute Genomics Platform"/>
            <consortium name="The Broad Institute Genome Sequencing Center for Infectious Disease"/>
            <person name="Wu L."/>
            <person name="Ma J."/>
        </authorList>
    </citation>
    <scope>NUCLEOTIDE SEQUENCE [LARGE SCALE GENOMIC DNA]</scope>
    <source>
        <strain evidence="4">CGMCC 1.10832</strain>
    </source>
</reference>
<sequence>MVTWKKFNEDGLNNLLDSIKQGSFNQKFYNNGLLYLLSSETKQFKAFDLEAKELNTLPDFIGSGYKRFQATLLSENRFYCFGAVTEADSLIKDVWIYDIIEKEWSKDTMLPANIAPTDIATDANNGRIIVIGKNETGNAVISQFDKLAKNWDNTIALNYSFDPFFSEIKGDSLIALSYYDRVAYNLNDHATTRSKPFYYNSIPNRGITTQNGKNIAVTISGIYEITTSAPYFKRTDIHRLSQYYGYAFVHNGKLFYGLEDNNKFTAYEDDTTYQYTYTDILYYKDDTAPLPPANLRVEEISYTSATLKWMDLNEEDEYLLKYYDPSVQDYTTRSIAANSESFPLTELLQDRYYEFELFSVKDGNLSAAQSVSFRTVRGVPYDVENFKATVLSSSSIRYDWDINDDLPIDTILFNDYNSNTIRLSKNVSSYILADLQENSYQSVEIHTANEIGRSYGLYSWEKTLLNVPDFQVIIYREESKIFELRWKDNSAYEEFFRIFRKSANDTAFIQIDSVLSSEIYDLDNQLYIYEDDIVTQNGNYEYYVQARYYEKYQSGEYYYVEENYSIPSDTLSTDNAVLSNTLAKDAITRIYPNPAQSIITIDVNTLLLVNIELISVRGEKLSHNLKVIDNNKIDVSNIPTGLYFIKLHTSGGTFIHKLIKN</sequence>
<evidence type="ECO:0000313" key="3">
    <source>
        <dbReference type="EMBL" id="GGC29563.1"/>
    </source>
</evidence>
<dbReference type="NCBIfam" id="TIGR04183">
    <property type="entry name" value="Por_Secre_tail"/>
    <property type="match status" value="1"/>
</dbReference>
<accession>A0ABQ1LWL3</accession>
<evidence type="ECO:0000259" key="2">
    <source>
        <dbReference type="PROSITE" id="PS50853"/>
    </source>
</evidence>
<dbReference type="Proteomes" id="UP000636010">
    <property type="component" value="Unassembled WGS sequence"/>
</dbReference>
<dbReference type="Pfam" id="PF00041">
    <property type="entry name" value="fn3"/>
    <property type="match status" value="1"/>
</dbReference>
<evidence type="ECO:0000256" key="1">
    <source>
        <dbReference type="ARBA" id="ARBA00022737"/>
    </source>
</evidence>
<dbReference type="SMART" id="SM00060">
    <property type="entry name" value="FN3"/>
    <property type="match status" value="2"/>
</dbReference>
<keyword evidence="1" id="KW-0677">Repeat</keyword>
<dbReference type="InterPro" id="IPR050991">
    <property type="entry name" value="ECM_Regulatory_Proteins"/>
</dbReference>
<dbReference type="PROSITE" id="PS50853">
    <property type="entry name" value="FN3"/>
    <property type="match status" value="1"/>
</dbReference>
<dbReference type="InterPro" id="IPR036116">
    <property type="entry name" value="FN3_sf"/>
</dbReference>
<organism evidence="3 4">
    <name type="scientific">Marivirga lumbricoides</name>
    <dbReference type="NCBI Taxonomy" id="1046115"/>
    <lineage>
        <taxon>Bacteria</taxon>
        <taxon>Pseudomonadati</taxon>
        <taxon>Bacteroidota</taxon>
        <taxon>Cytophagia</taxon>
        <taxon>Cytophagales</taxon>
        <taxon>Marivirgaceae</taxon>
        <taxon>Marivirga</taxon>
    </lineage>
</organism>
<protein>
    <recommendedName>
        <fullName evidence="2">Fibronectin type-III domain-containing protein</fullName>
    </recommendedName>
</protein>
<dbReference type="InterPro" id="IPR011043">
    <property type="entry name" value="Gal_Oxase/kelch_b-propeller"/>
</dbReference>
<dbReference type="CDD" id="cd00063">
    <property type="entry name" value="FN3"/>
    <property type="match status" value="1"/>
</dbReference>
<proteinExistence type="predicted"/>
<dbReference type="Gene3D" id="2.60.40.10">
    <property type="entry name" value="Immunoglobulins"/>
    <property type="match status" value="1"/>
</dbReference>
<comment type="caution">
    <text evidence="3">The sequence shown here is derived from an EMBL/GenBank/DDBJ whole genome shotgun (WGS) entry which is preliminary data.</text>
</comment>
<keyword evidence="4" id="KW-1185">Reference proteome</keyword>
<dbReference type="Pfam" id="PF18962">
    <property type="entry name" value="Por_Secre_tail"/>
    <property type="match status" value="1"/>
</dbReference>